<feature type="compositionally biased region" description="Polar residues" evidence="4">
    <location>
        <begin position="661"/>
        <end position="678"/>
    </location>
</feature>
<proteinExistence type="predicted"/>
<keyword evidence="2" id="KW-0863">Zinc-finger</keyword>
<dbReference type="PANTHER" id="PTHR21402">
    <property type="entry name" value="GAMETOCYTE SPECIFIC FACTOR 1-RELATED"/>
    <property type="match status" value="1"/>
</dbReference>
<dbReference type="InParanoid" id="B9SHL0"/>
<keyword evidence="7" id="KW-1185">Reference proteome</keyword>
<dbReference type="GO" id="GO:0008270">
    <property type="term" value="F:zinc ion binding"/>
    <property type="evidence" value="ECO:0007669"/>
    <property type="project" value="UniProtKB-KW"/>
</dbReference>
<keyword evidence="1" id="KW-0479">Metal-binding</keyword>
<dbReference type="FunCoup" id="B9SHL0">
    <property type="interactions" value="2079"/>
</dbReference>
<dbReference type="InterPro" id="IPR022776">
    <property type="entry name" value="TRM13/UPF0224_CHHC_Znf_dom"/>
</dbReference>
<gene>
    <name evidence="6" type="ORF">RCOM_1122770</name>
</gene>
<feature type="compositionally biased region" description="Polar residues" evidence="4">
    <location>
        <begin position="573"/>
        <end position="594"/>
    </location>
</feature>
<dbReference type="eggNOG" id="ENOG502QSM9">
    <property type="taxonomic scope" value="Eukaryota"/>
</dbReference>
<keyword evidence="3" id="KW-0862">Zinc</keyword>
<feature type="domain" description="CHHC U11-48K-type" evidence="5">
    <location>
        <begin position="80"/>
        <end position="107"/>
    </location>
</feature>
<name>B9SHL0_RICCO</name>
<protein>
    <recommendedName>
        <fullName evidence="5">CHHC U11-48K-type domain-containing protein</fullName>
    </recommendedName>
</protein>
<dbReference type="OrthoDB" id="69229at2759"/>
<dbReference type="PANTHER" id="PTHR21402:SF10">
    <property type="entry name" value="U11_U12 SMALL NUCLEAR RIBONUCLEOPROTEIN 48 KDA PROTEIN"/>
    <property type="match status" value="1"/>
</dbReference>
<evidence type="ECO:0000313" key="7">
    <source>
        <dbReference type="Proteomes" id="UP000008311"/>
    </source>
</evidence>
<dbReference type="AlphaFoldDB" id="B9SHL0"/>
<dbReference type="PROSITE" id="PS51800">
    <property type="entry name" value="ZF_CHHC_U11_48K"/>
    <property type="match status" value="1"/>
</dbReference>
<sequence>MNPSSAPYPDYFQNSNYPIPNFVFHSLPQPPPPHIPTITPTTPILDLSTTLSSLANLLSLSQQTRNSLSSLIKPNKNVKFISCPYNPNHLMPPESLFLHSLRCPSPSFQDPISLVNSLHYPKTLNSQNPSNPLFKNSDNAELCLSLDGFYNEFSSNFFYKDCPGAVQFSDLDSSSKTFLLPAVLSVECANFVARIEEDIKGFDINEFRILPSDLWVIKREVESWADYPSMYSYAVFCAILRLNVIKGSDLRRWIIFNSPRYGVVIDVYMRDHISVLFRLCLNAIRREAFSFMGHQMNVKTSSFNCPVLSQVFMWIVPQLSVLYGERNAKCFAIHIFRQCILDVSNGMLFPLEANVKEISTELNGNGSDVRDIKLQEPLEGSIKCETDAEVEEHVDKEVIFVSQVAASVAALHERALLEAKIQGTRESQSLPRYQRMIEHDYVSKRADEQRKERSNYRAIIDHDGLPRRQPIDEDMSKTKTREEILAEERDYKRRRMSYRGKKLKRTTLQVTRDLIEEYMDEIKQAGGIGCFEKGAEEEGMSSKPPFPSDFTIGGGELRKSSSKSSEAIRATPNHYQKQSHIDNNNRSATCKNASTQDYERWRKVHNRHHEHVEYQRKDSRDRHGRDYYSASPERHKGHGPLHEREDAEFNISKRHDKRSSGKSNYQNYKSSCFGSDSANDPGVQKDGDKLDVRDWHLRNSYGTHSSTFLVKNAFEDRYDPAE</sequence>
<evidence type="ECO:0000256" key="3">
    <source>
        <dbReference type="ARBA" id="ARBA00022833"/>
    </source>
</evidence>
<organism evidence="6 7">
    <name type="scientific">Ricinus communis</name>
    <name type="common">Castor bean</name>
    <dbReference type="NCBI Taxonomy" id="3988"/>
    <lineage>
        <taxon>Eukaryota</taxon>
        <taxon>Viridiplantae</taxon>
        <taxon>Streptophyta</taxon>
        <taxon>Embryophyta</taxon>
        <taxon>Tracheophyta</taxon>
        <taxon>Spermatophyta</taxon>
        <taxon>Magnoliopsida</taxon>
        <taxon>eudicotyledons</taxon>
        <taxon>Gunneridae</taxon>
        <taxon>Pentapetalae</taxon>
        <taxon>rosids</taxon>
        <taxon>fabids</taxon>
        <taxon>Malpighiales</taxon>
        <taxon>Euphorbiaceae</taxon>
        <taxon>Acalyphoideae</taxon>
        <taxon>Acalypheae</taxon>
        <taxon>Ricinus</taxon>
    </lineage>
</organism>
<evidence type="ECO:0000256" key="2">
    <source>
        <dbReference type="ARBA" id="ARBA00022771"/>
    </source>
</evidence>
<feature type="compositionally biased region" description="Basic and acidic residues" evidence="4">
    <location>
        <begin position="610"/>
        <end position="626"/>
    </location>
</feature>
<feature type="compositionally biased region" description="Basic and acidic residues" evidence="4">
    <location>
        <begin position="640"/>
        <end position="653"/>
    </location>
</feature>
<accession>B9SHL0</accession>
<dbReference type="EMBL" id="EQ973963">
    <property type="protein sequence ID" value="EEF36969.1"/>
    <property type="molecule type" value="Genomic_DNA"/>
</dbReference>
<reference evidence="7" key="1">
    <citation type="journal article" date="2010" name="Nat. Biotechnol.">
        <title>Draft genome sequence of the oilseed species Ricinus communis.</title>
        <authorList>
            <person name="Chan A.P."/>
            <person name="Crabtree J."/>
            <person name="Zhao Q."/>
            <person name="Lorenzi H."/>
            <person name="Orvis J."/>
            <person name="Puiu D."/>
            <person name="Melake-Berhan A."/>
            <person name="Jones K.M."/>
            <person name="Redman J."/>
            <person name="Chen G."/>
            <person name="Cahoon E.B."/>
            <person name="Gedil M."/>
            <person name="Stanke M."/>
            <person name="Haas B.J."/>
            <person name="Wortman J.R."/>
            <person name="Fraser-Liggett C.M."/>
            <person name="Ravel J."/>
            <person name="Rabinowicz P.D."/>
        </authorList>
    </citation>
    <scope>NUCLEOTIDE SEQUENCE [LARGE SCALE GENOMIC DNA]</scope>
    <source>
        <strain evidence="7">cv. Hale</strain>
    </source>
</reference>
<feature type="region of interest" description="Disordered" evidence="4">
    <location>
        <begin position="609"/>
        <end position="688"/>
    </location>
</feature>
<dbReference type="KEGG" id="rcu:8277128"/>
<evidence type="ECO:0000256" key="4">
    <source>
        <dbReference type="SAM" id="MobiDB-lite"/>
    </source>
</evidence>
<evidence type="ECO:0000313" key="6">
    <source>
        <dbReference type="EMBL" id="EEF36969.1"/>
    </source>
</evidence>
<feature type="region of interest" description="Disordered" evidence="4">
    <location>
        <begin position="535"/>
        <end position="594"/>
    </location>
</feature>
<dbReference type="Proteomes" id="UP000008311">
    <property type="component" value="Unassembled WGS sequence"/>
</dbReference>
<dbReference type="STRING" id="3988.B9SHL0"/>
<evidence type="ECO:0000256" key="1">
    <source>
        <dbReference type="ARBA" id="ARBA00022723"/>
    </source>
</evidence>
<evidence type="ECO:0000259" key="5">
    <source>
        <dbReference type="PROSITE" id="PS51800"/>
    </source>
</evidence>
<dbReference type="InterPro" id="IPR051591">
    <property type="entry name" value="UPF0224_FAM112_RNA_Proc"/>
</dbReference>
<dbReference type="Pfam" id="PF05253">
    <property type="entry name" value="zf-U11-48K"/>
    <property type="match status" value="1"/>
</dbReference>